<evidence type="ECO:0000256" key="1">
    <source>
        <dbReference type="SAM" id="MobiDB-lite"/>
    </source>
</evidence>
<dbReference type="EMBL" id="KV417266">
    <property type="protein sequence ID" value="KZP01714.1"/>
    <property type="molecule type" value="Genomic_DNA"/>
</dbReference>
<feature type="compositionally biased region" description="Pro residues" evidence="1">
    <location>
        <begin position="472"/>
        <end position="495"/>
    </location>
</feature>
<feature type="region of interest" description="Disordered" evidence="1">
    <location>
        <begin position="282"/>
        <end position="310"/>
    </location>
</feature>
<name>A0A167S9T3_CALVF</name>
<feature type="compositionally biased region" description="Pro residues" evidence="1">
    <location>
        <begin position="341"/>
        <end position="351"/>
    </location>
</feature>
<dbReference type="OrthoDB" id="3357341at2759"/>
<gene>
    <name evidence="2" type="ORF">CALVIDRAFT_594408</name>
</gene>
<feature type="compositionally biased region" description="Pro residues" evidence="1">
    <location>
        <begin position="528"/>
        <end position="544"/>
    </location>
</feature>
<feature type="compositionally biased region" description="Basic and acidic residues" evidence="1">
    <location>
        <begin position="364"/>
        <end position="396"/>
    </location>
</feature>
<evidence type="ECO:0000313" key="3">
    <source>
        <dbReference type="Proteomes" id="UP000076738"/>
    </source>
</evidence>
<keyword evidence="3" id="KW-1185">Reference proteome</keyword>
<dbReference type="Proteomes" id="UP000076738">
    <property type="component" value="Unassembled WGS sequence"/>
</dbReference>
<feature type="compositionally biased region" description="Basic and acidic residues" evidence="1">
    <location>
        <begin position="404"/>
        <end position="414"/>
    </location>
</feature>
<feature type="region of interest" description="Disordered" evidence="1">
    <location>
        <begin position="336"/>
        <end position="560"/>
    </location>
</feature>
<feature type="compositionally biased region" description="Polar residues" evidence="1">
    <location>
        <begin position="353"/>
        <end position="362"/>
    </location>
</feature>
<evidence type="ECO:0000313" key="2">
    <source>
        <dbReference type="EMBL" id="KZP01714.1"/>
    </source>
</evidence>
<feature type="compositionally biased region" description="Basic and acidic residues" evidence="1">
    <location>
        <begin position="426"/>
        <end position="439"/>
    </location>
</feature>
<dbReference type="AlphaFoldDB" id="A0A167S9T3"/>
<accession>A0A167S9T3</accession>
<protein>
    <submittedName>
        <fullName evidence="2">Uncharacterized protein</fullName>
    </submittedName>
</protein>
<sequence length="569" mass="63208">MALDANLFTLVLTPVKGDPALVDLVDPNGEVHYRKRFISAQPTYEMSIFDPLTDALLCTVKGTNPLAKQKTIELFNPNVTVSFQQTGTLTFKWTFEWEGHEFEWKKEACFLIRKPDPPVIVCSCDAPQTSKRSALQILDYNLQRFDIEDRKGLEICIIAGLLSFYDQQEESNRLKQPGVVPLRSSPPQLTPQPSAEHLDVKKDLPPPPSAPVPRDGNEIFIMDDVPIDDYVQQCGELLKEESFLFIILRAQSITTVPKCVQVAEAIKRYIYRTSDSDEELHQYVTTDEKSDGKSKGKGKHRINLDQPVRDTKHEYQYLGPPQSLTIHLSKIPMPELQPKAAPKPAPPPRVSPTPYSQSSPTLSKDGRLQKPDKGKQRADPSPERMPDSGRGRERADAPPAPIPRPDKGKGKERPVTTISNAPPADFKPDKGKGRADGRRHQPSPSVPQLKVDTSSRPSSAPQPRPQSYHPPSSAPQPNYRPPPPSQQYPLPPPNRPQQSPSGGPYLQPSPMPYGVAPGPYAVYRPQGSPGPGPGPYLTPYPPGQQPGMQRVQSDNGPSMFDKFFRTHSR</sequence>
<feature type="region of interest" description="Disordered" evidence="1">
    <location>
        <begin position="175"/>
        <end position="215"/>
    </location>
</feature>
<dbReference type="STRING" id="1330018.A0A167S9T3"/>
<organism evidence="2 3">
    <name type="scientific">Calocera viscosa (strain TUFC12733)</name>
    <dbReference type="NCBI Taxonomy" id="1330018"/>
    <lineage>
        <taxon>Eukaryota</taxon>
        <taxon>Fungi</taxon>
        <taxon>Dikarya</taxon>
        <taxon>Basidiomycota</taxon>
        <taxon>Agaricomycotina</taxon>
        <taxon>Dacrymycetes</taxon>
        <taxon>Dacrymycetales</taxon>
        <taxon>Dacrymycetaceae</taxon>
        <taxon>Calocera</taxon>
    </lineage>
</organism>
<proteinExistence type="predicted"/>
<reference evidence="2 3" key="1">
    <citation type="journal article" date="2016" name="Mol. Biol. Evol.">
        <title>Comparative Genomics of Early-Diverging Mushroom-Forming Fungi Provides Insights into the Origins of Lignocellulose Decay Capabilities.</title>
        <authorList>
            <person name="Nagy L.G."/>
            <person name="Riley R."/>
            <person name="Tritt A."/>
            <person name="Adam C."/>
            <person name="Daum C."/>
            <person name="Floudas D."/>
            <person name="Sun H."/>
            <person name="Yadav J.S."/>
            <person name="Pangilinan J."/>
            <person name="Larsson K.H."/>
            <person name="Matsuura K."/>
            <person name="Barry K."/>
            <person name="Labutti K."/>
            <person name="Kuo R."/>
            <person name="Ohm R.A."/>
            <person name="Bhattacharya S.S."/>
            <person name="Shirouzu T."/>
            <person name="Yoshinaga Y."/>
            <person name="Martin F.M."/>
            <person name="Grigoriev I.V."/>
            <person name="Hibbett D.S."/>
        </authorList>
    </citation>
    <scope>NUCLEOTIDE SEQUENCE [LARGE SCALE GENOMIC DNA]</scope>
    <source>
        <strain evidence="2 3">TUFC12733</strain>
    </source>
</reference>
<feature type="compositionally biased region" description="Low complexity" evidence="1">
    <location>
        <begin position="454"/>
        <end position="471"/>
    </location>
</feature>